<keyword evidence="3" id="KW-1185">Reference proteome</keyword>
<dbReference type="EMBL" id="AZHF01000001">
    <property type="protein sequence ID" value="OAA81488.1"/>
    <property type="molecule type" value="Genomic_DNA"/>
</dbReference>
<feature type="region of interest" description="Disordered" evidence="1">
    <location>
        <begin position="1"/>
        <end position="26"/>
    </location>
</feature>
<accession>A0A162KXY6</accession>
<proteinExistence type="predicted"/>
<gene>
    <name evidence="2" type="ORF">LEL_01033</name>
</gene>
<dbReference type="Proteomes" id="UP000076881">
    <property type="component" value="Unassembled WGS sequence"/>
</dbReference>
<protein>
    <submittedName>
        <fullName evidence="2">Uncharacterized protein</fullName>
    </submittedName>
</protein>
<reference evidence="2 3" key="1">
    <citation type="journal article" date="2016" name="Genome Biol. Evol.">
        <title>Divergent and convergent evolution of fungal pathogenicity.</title>
        <authorList>
            <person name="Shang Y."/>
            <person name="Xiao G."/>
            <person name="Zheng P."/>
            <person name="Cen K."/>
            <person name="Zhan S."/>
            <person name="Wang C."/>
        </authorList>
    </citation>
    <scope>NUCLEOTIDE SEQUENCE [LARGE SCALE GENOMIC DNA]</scope>
    <source>
        <strain evidence="2 3">RCEF 1005</strain>
    </source>
</reference>
<sequence>MAEEGDGMRWRIPNQPSRNMSAKRQDDACCSSTTSFVSRMTTQYDWRHLSPSL</sequence>
<dbReference type="AlphaFoldDB" id="A0A162KXY6"/>
<comment type="caution">
    <text evidence="2">The sequence shown here is derived from an EMBL/GenBank/DDBJ whole genome shotgun (WGS) entry which is preliminary data.</text>
</comment>
<name>A0A162KXY6_CORDF</name>
<evidence type="ECO:0000313" key="3">
    <source>
        <dbReference type="Proteomes" id="UP000076881"/>
    </source>
</evidence>
<organism evidence="2 3">
    <name type="scientific">Akanthomyces lecanii RCEF 1005</name>
    <dbReference type="NCBI Taxonomy" id="1081108"/>
    <lineage>
        <taxon>Eukaryota</taxon>
        <taxon>Fungi</taxon>
        <taxon>Dikarya</taxon>
        <taxon>Ascomycota</taxon>
        <taxon>Pezizomycotina</taxon>
        <taxon>Sordariomycetes</taxon>
        <taxon>Hypocreomycetidae</taxon>
        <taxon>Hypocreales</taxon>
        <taxon>Cordycipitaceae</taxon>
        <taxon>Akanthomyces</taxon>
        <taxon>Cordyceps confragosa</taxon>
    </lineage>
</organism>
<evidence type="ECO:0000313" key="2">
    <source>
        <dbReference type="EMBL" id="OAA81488.1"/>
    </source>
</evidence>
<evidence type="ECO:0000256" key="1">
    <source>
        <dbReference type="SAM" id="MobiDB-lite"/>
    </source>
</evidence>